<dbReference type="InterPro" id="IPR030184">
    <property type="entry name" value="WAT1-related"/>
</dbReference>
<keyword evidence="9" id="KW-1185">Reference proteome</keyword>
<feature type="transmembrane region" description="Helical" evidence="6">
    <location>
        <begin position="244"/>
        <end position="268"/>
    </location>
</feature>
<feature type="transmembrane region" description="Helical" evidence="6">
    <location>
        <begin position="135"/>
        <end position="154"/>
    </location>
</feature>
<evidence type="ECO:0000256" key="3">
    <source>
        <dbReference type="ARBA" id="ARBA00022692"/>
    </source>
</evidence>
<feature type="transmembrane region" description="Helical" evidence="6">
    <location>
        <begin position="12"/>
        <end position="35"/>
    </location>
</feature>
<dbReference type="SUPFAM" id="SSF103481">
    <property type="entry name" value="Multidrug resistance efflux transporter EmrE"/>
    <property type="match status" value="2"/>
</dbReference>
<keyword evidence="3 6" id="KW-0812">Transmembrane</keyword>
<dbReference type="OrthoDB" id="1728340at2759"/>
<organism evidence="8 9">
    <name type="scientific">Rhamnella rubrinervis</name>
    <dbReference type="NCBI Taxonomy" id="2594499"/>
    <lineage>
        <taxon>Eukaryota</taxon>
        <taxon>Viridiplantae</taxon>
        <taxon>Streptophyta</taxon>
        <taxon>Embryophyta</taxon>
        <taxon>Tracheophyta</taxon>
        <taxon>Spermatophyta</taxon>
        <taxon>Magnoliopsida</taxon>
        <taxon>eudicotyledons</taxon>
        <taxon>Gunneridae</taxon>
        <taxon>Pentapetalae</taxon>
        <taxon>rosids</taxon>
        <taxon>fabids</taxon>
        <taxon>Rosales</taxon>
        <taxon>Rhamnaceae</taxon>
        <taxon>rhamnoid group</taxon>
        <taxon>Rhamneae</taxon>
        <taxon>Rhamnella</taxon>
    </lineage>
</organism>
<dbReference type="Pfam" id="PF00892">
    <property type="entry name" value="EamA"/>
    <property type="match status" value="2"/>
</dbReference>
<protein>
    <recommendedName>
        <fullName evidence="6">WAT1-related protein</fullName>
    </recommendedName>
</protein>
<feature type="transmembrane region" description="Helical" evidence="6">
    <location>
        <begin position="300"/>
        <end position="319"/>
    </location>
</feature>
<comment type="caution">
    <text evidence="8">The sequence shown here is derived from an EMBL/GenBank/DDBJ whole genome shotgun (WGS) entry which is preliminary data.</text>
</comment>
<dbReference type="GO" id="GO:0016020">
    <property type="term" value="C:membrane"/>
    <property type="evidence" value="ECO:0007669"/>
    <property type="project" value="UniProtKB-SubCell"/>
</dbReference>
<reference evidence="8" key="1">
    <citation type="submission" date="2020-03" db="EMBL/GenBank/DDBJ databases">
        <title>A high-quality chromosome-level genome assembly of a woody plant with both climbing and erect habits, Rhamnella rubrinervis.</title>
        <authorList>
            <person name="Lu Z."/>
            <person name="Yang Y."/>
            <person name="Zhu X."/>
            <person name="Sun Y."/>
        </authorList>
    </citation>
    <scope>NUCLEOTIDE SEQUENCE</scope>
    <source>
        <strain evidence="8">BYM</strain>
        <tissue evidence="8">Leaf</tissue>
    </source>
</reference>
<evidence type="ECO:0000256" key="2">
    <source>
        <dbReference type="ARBA" id="ARBA00007635"/>
    </source>
</evidence>
<feature type="transmembrane region" description="Helical" evidence="6">
    <location>
        <begin position="211"/>
        <end position="232"/>
    </location>
</feature>
<evidence type="ECO:0000256" key="4">
    <source>
        <dbReference type="ARBA" id="ARBA00022989"/>
    </source>
</evidence>
<feature type="transmembrane region" description="Helical" evidence="6">
    <location>
        <begin position="179"/>
        <end position="199"/>
    </location>
</feature>
<sequence length="387" mass="42029">MCGIHDYKPLIAMIGLQLSASGVALITRAALLQGMNPRVFVVYRQAIATLVIAPVAYVSRRRSRSACSLGLRSFSLIFFTALIGITINQNIYYEGLYLTSSSMATAMGNLVPAITFIMAFISGLEKVTIHNLRSIAKILGTVLCVGGAVSMALLRGPKLINAEHLHGESVFGSSGGENWLSGCLLLFASTCFWSLWLMLQVPTSASYPDHLSLSAWMCFLGAIQSAAVTLFLEQDPEAWKMSSSLQLGCCFVAGIISSGVAFFVQAWCISMRGPLFVAMFNPLSTVIVAILASIVLAEKIYAGGLAGAVGVILGLYILLWGKAKDMVKMDIEEENDPKLLNDHHESPMKQEDDQDPLEKIICSRNDLEEPLLSHKISSVHDDTFNFH</sequence>
<feature type="transmembrane region" description="Helical" evidence="6">
    <location>
        <begin position="71"/>
        <end position="91"/>
    </location>
</feature>
<dbReference type="Proteomes" id="UP000796880">
    <property type="component" value="Unassembled WGS sequence"/>
</dbReference>
<keyword evidence="4 6" id="KW-1133">Transmembrane helix</keyword>
<proteinExistence type="inferred from homology"/>
<feature type="domain" description="EamA" evidence="7">
    <location>
        <begin position="11"/>
        <end position="147"/>
    </location>
</feature>
<dbReference type="GO" id="GO:0022857">
    <property type="term" value="F:transmembrane transporter activity"/>
    <property type="evidence" value="ECO:0007669"/>
    <property type="project" value="InterPro"/>
</dbReference>
<evidence type="ECO:0000256" key="6">
    <source>
        <dbReference type="RuleBase" id="RU363077"/>
    </source>
</evidence>
<dbReference type="InterPro" id="IPR000620">
    <property type="entry name" value="EamA_dom"/>
</dbReference>
<feature type="transmembrane region" description="Helical" evidence="6">
    <location>
        <begin position="41"/>
        <end position="59"/>
    </location>
</feature>
<evidence type="ECO:0000313" key="9">
    <source>
        <dbReference type="Proteomes" id="UP000796880"/>
    </source>
</evidence>
<comment type="similarity">
    <text evidence="2 6">Belongs to the drug/metabolite transporter (DMT) superfamily. Plant drug/metabolite exporter (P-DME) (TC 2.A.7.4) family.</text>
</comment>
<feature type="domain" description="EamA" evidence="7">
    <location>
        <begin position="181"/>
        <end position="319"/>
    </location>
</feature>
<name>A0A8K0MP67_9ROSA</name>
<dbReference type="EMBL" id="VOIH02000002">
    <property type="protein sequence ID" value="KAF3452873.1"/>
    <property type="molecule type" value="Genomic_DNA"/>
</dbReference>
<evidence type="ECO:0000313" key="8">
    <source>
        <dbReference type="EMBL" id="KAF3452873.1"/>
    </source>
</evidence>
<feature type="transmembrane region" description="Helical" evidence="6">
    <location>
        <begin position="275"/>
        <end position="294"/>
    </location>
</feature>
<evidence type="ECO:0000256" key="1">
    <source>
        <dbReference type="ARBA" id="ARBA00004141"/>
    </source>
</evidence>
<dbReference type="AlphaFoldDB" id="A0A8K0MP67"/>
<evidence type="ECO:0000259" key="7">
    <source>
        <dbReference type="Pfam" id="PF00892"/>
    </source>
</evidence>
<evidence type="ECO:0000256" key="5">
    <source>
        <dbReference type="ARBA" id="ARBA00023136"/>
    </source>
</evidence>
<gene>
    <name evidence="8" type="ORF">FNV43_RR03306</name>
</gene>
<comment type="subcellular location">
    <subcellularLocation>
        <location evidence="1 6">Membrane</location>
        <topology evidence="1 6">Multi-pass membrane protein</topology>
    </subcellularLocation>
</comment>
<dbReference type="PANTHER" id="PTHR31218">
    <property type="entry name" value="WAT1-RELATED PROTEIN"/>
    <property type="match status" value="1"/>
</dbReference>
<accession>A0A8K0MP67</accession>
<feature type="transmembrane region" description="Helical" evidence="6">
    <location>
        <begin position="103"/>
        <end position="123"/>
    </location>
</feature>
<dbReference type="InterPro" id="IPR037185">
    <property type="entry name" value="EmrE-like"/>
</dbReference>
<keyword evidence="5 6" id="KW-0472">Membrane</keyword>